<feature type="transmembrane region" description="Helical" evidence="8">
    <location>
        <begin position="58"/>
        <end position="78"/>
    </location>
</feature>
<evidence type="ECO:0000256" key="3">
    <source>
        <dbReference type="ARBA" id="ARBA00018306"/>
    </source>
</evidence>
<comment type="similarity">
    <text evidence="2">Belongs to the PEN-2 family.</text>
</comment>
<dbReference type="PANTHER" id="PTHR16318:SF0">
    <property type="entry name" value="GAMMA-SECRETASE SUBUNIT PEN-2"/>
    <property type="match status" value="1"/>
</dbReference>
<proteinExistence type="inferred from homology"/>
<dbReference type="GO" id="GO:0007219">
    <property type="term" value="P:Notch signaling pathway"/>
    <property type="evidence" value="ECO:0007669"/>
    <property type="project" value="UniProtKB-KW"/>
</dbReference>
<keyword evidence="10" id="KW-1185">Reference proteome</keyword>
<protein>
    <recommendedName>
        <fullName evidence="3">Gamma-secretase subunit PEN-2</fullName>
    </recommendedName>
</protein>
<name>A0A5N5TN63_9CRUS</name>
<dbReference type="Pfam" id="PF10251">
    <property type="entry name" value="PEN-2"/>
    <property type="match status" value="1"/>
</dbReference>
<dbReference type="AlphaFoldDB" id="A0A5N5TN63"/>
<evidence type="ECO:0000256" key="7">
    <source>
        <dbReference type="ARBA" id="ARBA00023136"/>
    </source>
</evidence>
<sequence>MRIESLQNSEKLNLCRKYFLAGFALLPFMWAVNAVWFFKEAFIVPTYAEQKKIRTYVIISALGALLWLGGIITWILVFQKYRSEWGVLGDNLSFIIPKGIA</sequence>
<dbReference type="PANTHER" id="PTHR16318">
    <property type="entry name" value="GAMMA-SECRETASE SUBUNIT PEN-2"/>
    <property type="match status" value="1"/>
</dbReference>
<keyword evidence="5" id="KW-0914">Notch signaling pathway</keyword>
<dbReference type="InterPro" id="IPR019379">
    <property type="entry name" value="Gamma_Secretase_Asp_P_PEN2"/>
</dbReference>
<dbReference type="EMBL" id="SEYY01000301">
    <property type="protein sequence ID" value="KAB7507541.1"/>
    <property type="molecule type" value="Genomic_DNA"/>
</dbReference>
<evidence type="ECO:0000256" key="8">
    <source>
        <dbReference type="SAM" id="Phobius"/>
    </source>
</evidence>
<keyword evidence="7 8" id="KW-0472">Membrane</keyword>
<accession>A0A5N5TN63</accession>
<comment type="caution">
    <text evidence="9">The sequence shown here is derived from an EMBL/GenBank/DDBJ whole genome shotgun (WGS) entry which is preliminary data.</text>
</comment>
<dbReference type="Proteomes" id="UP000326759">
    <property type="component" value="Unassembled WGS sequence"/>
</dbReference>
<feature type="transmembrane region" description="Helical" evidence="8">
    <location>
        <begin position="18"/>
        <end position="38"/>
    </location>
</feature>
<dbReference type="OrthoDB" id="524898at2759"/>
<dbReference type="GO" id="GO:0070765">
    <property type="term" value="C:gamma-secretase complex"/>
    <property type="evidence" value="ECO:0007669"/>
    <property type="project" value="TreeGrafter"/>
</dbReference>
<evidence type="ECO:0000256" key="1">
    <source>
        <dbReference type="ARBA" id="ARBA00004141"/>
    </source>
</evidence>
<evidence type="ECO:0000313" key="10">
    <source>
        <dbReference type="Proteomes" id="UP000326759"/>
    </source>
</evidence>
<evidence type="ECO:0000256" key="2">
    <source>
        <dbReference type="ARBA" id="ARBA00009607"/>
    </source>
</evidence>
<gene>
    <name evidence="9" type="primary">psenen</name>
    <name evidence="9" type="ORF">Anas_00103</name>
</gene>
<comment type="subcellular location">
    <subcellularLocation>
        <location evidence="1">Membrane</location>
        <topology evidence="1">Multi-pass membrane protein</topology>
    </subcellularLocation>
</comment>
<evidence type="ECO:0000256" key="4">
    <source>
        <dbReference type="ARBA" id="ARBA00022692"/>
    </source>
</evidence>
<evidence type="ECO:0000313" key="9">
    <source>
        <dbReference type="EMBL" id="KAB7507541.1"/>
    </source>
</evidence>
<reference evidence="9 10" key="1">
    <citation type="journal article" date="2019" name="PLoS Biol.">
        <title>Sex chromosomes control vertical transmission of feminizing Wolbachia symbionts in an isopod.</title>
        <authorList>
            <person name="Becking T."/>
            <person name="Chebbi M.A."/>
            <person name="Giraud I."/>
            <person name="Moumen B."/>
            <person name="Laverre T."/>
            <person name="Caubet Y."/>
            <person name="Peccoud J."/>
            <person name="Gilbert C."/>
            <person name="Cordaux R."/>
        </authorList>
    </citation>
    <scope>NUCLEOTIDE SEQUENCE [LARGE SCALE GENOMIC DNA]</scope>
    <source>
        <strain evidence="9">ANa2</strain>
        <tissue evidence="9">Whole body excluding digestive tract and cuticle</tissue>
    </source>
</reference>
<dbReference type="GO" id="GO:0007220">
    <property type="term" value="P:Notch receptor processing"/>
    <property type="evidence" value="ECO:0007669"/>
    <property type="project" value="TreeGrafter"/>
</dbReference>
<evidence type="ECO:0000256" key="5">
    <source>
        <dbReference type="ARBA" id="ARBA00022976"/>
    </source>
</evidence>
<keyword evidence="4 8" id="KW-0812">Transmembrane</keyword>
<evidence type="ECO:0000256" key="6">
    <source>
        <dbReference type="ARBA" id="ARBA00022989"/>
    </source>
</evidence>
<organism evidence="9 10">
    <name type="scientific">Armadillidium nasatum</name>
    <dbReference type="NCBI Taxonomy" id="96803"/>
    <lineage>
        <taxon>Eukaryota</taxon>
        <taxon>Metazoa</taxon>
        <taxon>Ecdysozoa</taxon>
        <taxon>Arthropoda</taxon>
        <taxon>Crustacea</taxon>
        <taxon>Multicrustacea</taxon>
        <taxon>Malacostraca</taxon>
        <taxon>Eumalacostraca</taxon>
        <taxon>Peracarida</taxon>
        <taxon>Isopoda</taxon>
        <taxon>Oniscidea</taxon>
        <taxon>Crinocheta</taxon>
        <taxon>Armadillidiidae</taxon>
        <taxon>Armadillidium</taxon>
    </lineage>
</organism>
<keyword evidence="6 8" id="KW-1133">Transmembrane helix</keyword>